<evidence type="ECO:0000313" key="2">
    <source>
        <dbReference type="EMBL" id="CAF0780250.1"/>
    </source>
</evidence>
<dbReference type="EMBL" id="CAJNOQ010000884">
    <property type="protein sequence ID" value="CAF0848123.1"/>
    <property type="molecule type" value="Genomic_DNA"/>
</dbReference>
<dbReference type="Proteomes" id="UP000663829">
    <property type="component" value="Unassembled WGS sequence"/>
</dbReference>
<dbReference type="Pfam" id="PF17919">
    <property type="entry name" value="RT_RNaseH_2"/>
    <property type="match status" value="1"/>
</dbReference>
<accession>A0A813VTZ7</accession>
<reference evidence="3" key="1">
    <citation type="submission" date="2021-02" db="EMBL/GenBank/DDBJ databases">
        <authorList>
            <person name="Nowell W R."/>
        </authorList>
    </citation>
    <scope>NUCLEOTIDE SEQUENCE</scope>
</reference>
<proteinExistence type="predicted"/>
<evidence type="ECO:0000313" key="5">
    <source>
        <dbReference type="EMBL" id="CAF3635774.1"/>
    </source>
</evidence>
<comment type="caution">
    <text evidence="3">The sequence shown here is derived from an EMBL/GenBank/DDBJ whole genome shotgun (WGS) entry which is preliminary data.</text>
</comment>
<dbReference type="AlphaFoldDB" id="A0A813VTZ7"/>
<dbReference type="Proteomes" id="UP000677228">
    <property type="component" value="Unassembled WGS sequence"/>
</dbReference>
<feature type="domain" description="Reverse transcriptase/retrotransposon-derived protein RNase H-like" evidence="1">
    <location>
        <begin position="31"/>
        <end position="86"/>
    </location>
</feature>
<dbReference type="Proteomes" id="UP000682733">
    <property type="component" value="Unassembled WGS sequence"/>
</dbReference>
<dbReference type="OrthoDB" id="427924at2759"/>
<evidence type="ECO:0000313" key="6">
    <source>
        <dbReference type="Proteomes" id="UP000663829"/>
    </source>
</evidence>
<dbReference type="EMBL" id="CAJOBA010000868">
    <property type="protein sequence ID" value="CAF3561761.1"/>
    <property type="molecule type" value="Genomic_DNA"/>
</dbReference>
<dbReference type="InterPro" id="IPR041577">
    <property type="entry name" value="RT_RNaseH_2"/>
</dbReference>
<gene>
    <name evidence="3" type="ORF">GPM918_LOCUS5927</name>
    <name evidence="2" type="ORF">OVA965_LOCUS3565</name>
    <name evidence="5" type="ORF">SRO942_LOCUS5927</name>
    <name evidence="4" type="ORF">TMI583_LOCUS3564</name>
</gene>
<dbReference type="InterPro" id="IPR043502">
    <property type="entry name" value="DNA/RNA_pol_sf"/>
</dbReference>
<dbReference type="Proteomes" id="UP000681722">
    <property type="component" value="Unassembled WGS sequence"/>
</dbReference>
<evidence type="ECO:0000313" key="3">
    <source>
        <dbReference type="EMBL" id="CAF0848123.1"/>
    </source>
</evidence>
<protein>
    <recommendedName>
        <fullName evidence="1">Reverse transcriptase/retrotransposon-derived protein RNase H-like domain-containing protein</fullName>
    </recommendedName>
</protein>
<dbReference type="EMBL" id="CAJNOK010000868">
    <property type="protein sequence ID" value="CAF0780250.1"/>
    <property type="molecule type" value="Genomic_DNA"/>
</dbReference>
<name>A0A813VTZ7_9BILA</name>
<sequence>MEPTNMNTCSMRSIFWARTAPRKQDYVFVFTLDRQRAFELLNERLISTPIVTYPNFNHPFMLQLDACGYGFGAVLAQNIERIEHVITGPCSLVKENIRPAVLGLVEKYKRSNQQSSQMGHET</sequence>
<dbReference type="SUPFAM" id="SSF56672">
    <property type="entry name" value="DNA/RNA polymerases"/>
    <property type="match status" value="1"/>
</dbReference>
<evidence type="ECO:0000313" key="4">
    <source>
        <dbReference type="EMBL" id="CAF3561761.1"/>
    </source>
</evidence>
<organism evidence="3 6">
    <name type="scientific">Didymodactylos carnosus</name>
    <dbReference type="NCBI Taxonomy" id="1234261"/>
    <lineage>
        <taxon>Eukaryota</taxon>
        <taxon>Metazoa</taxon>
        <taxon>Spiralia</taxon>
        <taxon>Gnathifera</taxon>
        <taxon>Rotifera</taxon>
        <taxon>Eurotatoria</taxon>
        <taxon>Bdelloidea</taxon>
        <taxon>Philodinida</taxon>
        <taxon>Philodinidae</taxon>
        <taxon>Didymodactylos</taxon>
    </lineage>
</organism>
<dbReference type="EMBL" id="CAJOBC010000884">
    <property type="protein sequence ID" value="CAF3635774.1"/>
    <property type="molecule type" value="Genomic_DNA"/>
</dbReference>
<keyword evidence="6" id="KW-1185">Reference proteome</keyword>
<evidence type="ECO:0000259" key="1">
    <source>
        <dbReference type="Pfam" id="PF17919"/>
    </source>
</evidence>